<feature type="signal peptide" evidence="10">
    <location>
        <begin position="1"/>
        <end position="17"/>
    </location>
</feature>
<gene>
    <name evidence="12" type="ORF">LEM8419_00941</name>
</gene>
<evidence type="ECO:0000256" key="10">
    <source>
        <dbReference type="SAM" id="SignalP"/>
    </source>
</evidence>
<evidence type="ECO:0000256" key="8">
    <source>
        <dbReference type="ARBA" id="ARBA00022989"/>
    </source>
</evidence>
<accession>A0ABN8F6E5</accession>
<dbReference type="Pfam" id="PF03544">
    <property type="entry name" value="TonB_C"/>
    <property type="match status" value="1"/>
</dbReference>
<keyword evidence="6" id="KW-0812">Transmembrane</keyword>
<evidence type="ECO:0000259" key="11">
    <source>
        <dbReference type="PROSITE" id="PS52015"/>
    </source>
</evidence>
<evidence type="ECO:0000313" key="13">
    <source>
        <dbReference type="Proteomes" id="UP000837803"/>
    </source>
</evidence>
<dbReference type="SUPFAM" id="SSF74653">
    <property type="entry name" value="TolA/TonB C-terminal domain"/>
    <property type="match status" value="1"/>
</dbReference>
<dbReference type="RefSeq" id="WP_238749844.1">
    <property type="nucleotide sequence ID" value="NZ_CAKLPZ010000001.1"/>
</dbReference>
<evidence type="ECO:0000256" key="3">
    <source>
        <dbReference type="ARBA" id="ARBA00022448"/>
    </source>
</evidence>
<dbReference type="InterPro" id="IPR037682">
    <property type="entry name" value="TonB_C"/>
</dbReference>
<evidence type="ECO:0000256" key="5">
    <source>
        <dbReference type="ARBA" id="ARBA00022519"/>
    </source>
</evidence>
<protein>
    <recommendedName>
        <fullName evidence="11">TonB C-terminal domain-containing protein</fullName>
    </recommendedName>
</protein>
<keyword evidence="3" id="KW-0813">Transport</keyword>
<reference evidence="12" key="1">
    <citation type="submission" date="2021-12" db="EMBL/GenBank/DDBJ databases">
        <authorList>
            <person name="Rodrigo-Torres L."/>
            <person name="Arahal R. D."/>
            <person name="Lucena T."/>
        </authorList>
    </citation>
    <scope>NUCLEOTIDE SEQUENCE</scope>
    <source>
        <strain evidence="12">CECT 8419</strain>
    </source>
</reference>
<evidence type="ECO:0000256" key="2">
    <source>
        <dbReference type="ARBA" id="ARBA00006555"/>
    </source>
</evidence>
<dbReference type="EMBL" id="CAKLPZ010000001">
    <property type="protein sequence ID" value="CAH0999641.1"/>
    <property type="molecule type" value="Genomic_DNA"/>
</dbReference>
<proteinExistence type="inferred from homology"/>
<keyword evidence="8" id="KW-1133">Transmembrane helix</keyword>
<dbReference type="NCBIfam" id="TIGR01352">
    <property type="entry name" value="tonB_Cterm"/>
    <property type="match status" value="1"/>
</dbReference>
<comment type="caution">
    <text evidence="12">The sequence shown here is derived from an EMBL/GenBank/DDBJ whole genome shotgun (WGS) entry which is preliminary data.</text>
</comment>
<dbReference type="Gene3D" id="3.30.1150.10">
    <property type="match status" value="2"/>
</dbReference>
<evidence type="ECO:0000313" key="12">
    <source>
        <dbReference type="EMBL" id="CAH0999641.1"/>
    </source>
</evidence>
<evidence type="ECO:0000256" key="6">
    <source>
        <dbReference type="ARBA" id="ARBA00022692"/>
    </source>
</evidence>
<keyword evidence="13" id="KW-1185">Reference proteome</keyword>
<evidence type="ECO:0000256" key="4">
    <source>
        <dbReference type="ARBA" id="ARBA00022475"/>
    </source>
</evidence>
<keyword evidence="9" id="KW-0472">Membrane</keyword>
<keyword evidence="7" id="KW-0653">Protein transport</keyword>
<keyword evidence="10" id="KW-0732">Signal</keyword>
<keyword evidence="5" id="KW-0997">Cell inner membrane</keyword>
<evidence type="ECO:0000256" key="9">
    <source>
        <dbReference type="ARBA" id="ARBA00023136"/>
    </source>
</evidence>
<dbReference type="PROSITE" id="PS52015">
    <property type="entry name" value="TONB_CTD"/>
    <property type="match status" value="1"/>
</dbReference>
<keyword evidence="4" id="KW-1003">Cell membrane</keyword>
<comment type="subcellular location">
    <subcellularLocation>
        <location evidence="1">Cell inner membrane</location>
        <topology evidence="1">Single-pass membrane protein</topology>
        <orientation evidence="1">Periplasmic side</orientation>
    </subcellularLocation>
</comment>
<comment type="similarity">
    <text evidence="2">Belongs to the TonB family.</text>
</comment>
<organism evidence="12 13">
    <name type="scientific">Neolewinella maritima</name>
    <dbReference type="NCBI Taxonomy" id="1383882"/>
    <lineage>
        <taxon>Bacteria</taxon>
        <taxon>Pseudomonadati</taxon>
        <taxon>Bacteroidota</taxon>
        <taxon>Saprospiria</taxon>
        <taxon>Saprospirales</taxon>
        <taxon>Lewinellaceae</taxon>
        <taxon>Neolewinella</taxon>
    </lineage>
</organism>
<feature type="chain" id="PRO_5045119285" description="TonB C-terminal domain-containing protein" evidence="10">
    <location>
        <begin position="18"/>
        <end position="376"/>
    </location>
</feature>
<dbReference type="InterPro" id="IPR051045">
    <property type="entry name" value="TonB-dependent_transducer"/>
</dbReference>
<evidence type="ECO:0000256" key="7">
    <source>
        <dbReference type="ARBA" id="ARBA00022927"/>
    </source>
</evidence>
<dbReference type="PANTHER" id="PTHR33446:SF2">
    <property type="entry name" value="PROTEIN TONB"/>
    <property type="match status" value="1"/>
</dbReference>
<feature type="domain" description="TonB C-terminal" evidence="11">
    <location>
        <begin position="66"/>
        <end position="165"/>
    </location>
</feature>
<name>A0ABN8F6E5_9BACT</name>
<evidence type="ECO:0000256" key="1">
    <source>
        <dbReference type="ARBA" id="ARBA00004383"/>
    </source>
</evidence>
<dbReference type="PANTHER" id="PTHR33446">
    <property type="entry name" value="PROTEIN TONB-RELATED"/>
    <property type="match status" value="1"/>
</dbReference>
<dbReference type="Proteomes" id="UP000837803">
    <property type="component" value="Unassembled WGS sequence"/>
</dbReference>
<dbReference type="InterPro" id="IPR006260">
    <property type="entry name" value="TonB/TolA_C"/>
</dbReference>
<sequence length="376" mass="41229">MKVLLLLLLFLPLFVLGQDTPVDTLAPPAPAASLGDTTIYSFADEAARFPSPCERYDTTAVAKAECAQRFLLDYIYQRAIYPAEAREEGISGTAVVAFIVERNGLVNRPEILRDPGGGLGQSALRALAAMQREVLWRPAFKDSTAVRFRVVLPVRFRLEDPKPYVVLGRDTVYTDLTKAATFTGSGGDIVAYFDEKITYPDIAQDSCATGQLDIQLIIQPNGLVRVNDIIDYNDLGVPFTSKAIDAATGSFGKWIAAEYEGRKVASAYDVSFNFTPTDPGCAYVVEDYGRALGIMQEAQLLVSDSTTMAQGLSKMDSAVALFPRDGRFRILRGQARLDDNQLPGACEDLRLAKEIALIDWYDGVLPLLCRKAEDEE</sequence>